<dbReference type="STRING" id="91626.A0A0C9MJI1"/>
<name>A0A0C9MJI1_9FUNG</name>
<dbReference type="SUPFAM" id="SSF46689">
    <property type="entry name" value="Homeodomain-like"/>
    <property type="match status" value="1"/>
</dbReference>
<dbReference type="Gene3D" id="3.30.420.10">
    <property type="entry name" value="Ribonuclease H-like superfamily/Ribonuclease H"/>
    <property type="match status" value="1"/>
</dbReference>
<evidence type="ECO:0000313" key="1">
    <source>
        <dbReference type="EMBL" id="GAN07574.1"/>
    </source>
</evidence>
<dbReference type="GO" id="GO:0003676">
    <property type="term" value="F:nucleic acid binding"/>
    <property type="evidence" value="ECO:0007669"/>
    <property type="project" value="InterPro"/>
</dbReference>
<dbReference type="EMBL" id="DF836456">
    <property type="protein sequence ID" value="GAN07574.1"/>
    <property type="molecule type" value="Genomic_DNA"/>
</dbReference>
<gene>
    <name evidence="1" type="ORF">MAM1_0167c07074</name>
</gene>
<dbReference type="Proteomes" id="UP000053815">
    <property type="component" value="Unassembled WGS sequence"/>
</dbReference>
<reference evidence="1" key="1">
    <citation type="submission" date="2014-09" db="EMBL/GenBank/DDBJ databases">
        <title>Draft genome sequence of an oleaginous Mucoromycotina fungus Mucor ambiguus NBRC6742.</title>
        <authorList>
            <person name="Takeda I."/>
            <person name="Yamane N."/>
            <person name="Morita T."/>
            <person name="Tamano K."/>
            <person name="Machida M."/>
            <person name="Baker S."/>
            <person name="Koike H."/>
        </authorList>
    </citation>
    <scope>NUCLEOTIDE SEQUENCE</scope>
    <source>
        <strain evidence="1">NBRC 6742</strain>
    </source>
</reference>
<dbReference type="InterPro" id="IPR009057">
    <property type="entry name" value="Homeodomain-like_sf"/>
</dbReference>
<sequence length="166" mass="18799">MKVTTVSVVNSAATMLRSGVSIREAVRKLSLGRSTIGRIKMEHCPGVESSKSGRPRALSEADKRYCVCKVAKERFSNAVKITKLLEKAFLIKVHTETVRGGLRTAGLGVIEKPEKKFCLDWTVDDWKRVIWTDQTKINRFNLYGRQWAWIRSGAQLQNQHVVKLTL</sequence>
<accession>A0A0C9MJI1</accession>
<evidence type="ECO:0000313" key="2">
    <source>
        <dbReference type="Proteomes" id="UP000053815"/>
    </source>
</evidence>
<dbReference type="InterPro" id="IPR036397">
    <property type="entry name" value="RNaseH_sf"/>
</dbReference>
<evidence type="ECO:0008006" key="3">
    <source>
        <dbReference type="Google" id="ProtNLM"/>
    </source>
</evidence>
<dbReference type="AlphaFoldDB" id="A0A0C9MJI1"/>
<protein>
    <recommendedName>
        <fullName evidence="3">Transposase Tc1-like domain-containing protein</fullName>
    </recommendedName>
</protein>
<proteinExistence type="predicted"/>
<organism evidence="1">
    <name type="scientific">Mucor ambiguus</name>
    <dbReference type="NCBI Taxonomy" id="91626"/>
    <lineage>
        <taxon>Eukaryota</taxon>
        <taxon>Fungi</taxon>
        <taxon>Fungi incertae sedis</taxon>
        <taxon>Mucoromycota</taxon>
        <taxon>Mucoromycotina</taxon>
        <taxon>Mucoromycetes</taxon>
        <taxon>Mucorales</taxon>
        <taxon>Mucorineae</taxon>
        <taxon>Mucoraceae</taxon>
        <taxon>Mucor</taxon>
    </lineage>
</organism>
<keyword evidence="2" id="KW-1185">Reference proteome</keyword>